<evidence type="ECO:0000313" key="3">
    <source>
        <dbReference type="Proteomes" id="UP001500483"/>
    </source>
</evidence>
<accession>A0ABP6RP17</accession>
<gene>
    <name evidence="2" type="ORF">GCM10020366_26690</name>
</gene>
<evidence type="ECO:0000313" key="2">
    <source>
        <dbReference type="EMBL" id="GAA3357678.1"/>
    </source>
</evidence>
<keyword evidence="3" id="KW-1185">Reference proteome</keyword>
<comment type="caution">
    <text evidence="2">The sequence shown here is derived from an EMBL/GenBank/DDBJ whole genome shotgun (WGS) entry which is preliminary data.</text>
</comment>
<name>A0ABP6RP17_9PSEU</name>
<feature type="region of interest" description="Disordered" evidence="1">
    <location>
        <begin position="37"/>
        <end position="66"/>
    </location>
</feature>
<feature type="region of interest" description="Disordered" evidence="1">
    <location>
        <begin position="1"/>
        <end position="25"/>
    </location>
</feature>
<evidence type="ECO:0000256" key="1">
    <source>
        <dbReference type="SAM" id="MobiDB-lite"/>
    </source>
</evidence>
<proteinExistence type="predicted"/>
<organism evidence="2 3">
    <name type="scientific">Saccharopolyspora gregorii</name>
    <dbReference type="NCBI Taxonomy" id="33914"/>
    <lineage>
        <taxon>Bacteria</taxon>
        <taxon>Bacillati</taxon>
        <taxon>Actinomycetota</taxon>
        <taxon>Actinomycetes</taxon>
        <taxon>Pseudonocardiales</taxon>
        <taxon>Pseudonocardiaceae</taxon>
        <taxon>Saccharopolyspora</taxon>
    </lineage>
</organism>
<sequence length="66" mass="6472">MTTCGSAAAPVSAPATGAPATSNNAVAAPESAAVNEYLAMSAPPDRQVSRTTEAKRAPRPDSDSGA</sequence>
<feature type="compositionally biased region" description="Basic and acidic residues" evidence="1">
    <location>
        <begin position="52"/>
        <end position="66"/>
    </location>
</feature>
<dbReference type="Proteomes" id="UP001500483">
    <property type="component" value="Unassembled WGS sequence"/>
</dbReference>
<reference evidence="3" key="1">
    <citation type="journal article" date="2019" name="Int. J. Syst. Evol. Microbiol.">
        <title>The Global Catalogue of Microorganisms (GCM) 10K type strain sequencing project: providing services to taxonomists for standard genome sequencing and annotation.</title>
        <authorList>
            <consortium name="The Broad Institute Genomics Platform"/>
            <consortium name="The Broad Institute Genome Sequencing Center for Infectious Disease"/>
            <person name="Wu L."/>
            <person name="Ma J."/>
        </authorList>
    </citation>
    <scope>NUCLEOTIDE SEQUENCE [LARGE SCALE GENOMIC DNA]</scope>
    <source>
        <strain evidence="3">JCM 9687</strain>
    </source>
</reference>
<protein>
    <submittedName>
        <fullName evidence="2">Uncharacterized protein</fullName>
    </submittedName>
</protein>
<dbReference type="EMBL" id="BAAAYK010000038">
    <property type="protein sequence ID" value="GAA3357678.1"/>
    <property type="molecule type" value="Genomic_DNA"/>
</dbReference>